<feature type="domain" description="Helitron helicase-like" evidence="2">
    <location>
        <begin position="379"/>
        <end position="503"/>
    </location>
</feature>
<dbReference type="PANTHER" id="PTHR45786:SF74">
    <property type="entry name" value="ATP-DEPENDENT DNA HELICASE"/>
    <property type="match status" value="1"/>
</dbReference>
<keyword evidence="3" id="KW-0067">ATP-binding</keyword>
<protein>
    <submittedName>
        <fullName evidence="3">ATP-dependent DNA helicase</fullName>
    </submittedName>
</protein>
<keyword evidence="3" id="KW-0378">Hydrolase</keyword>
<keyword evidence="4" id="KW-1185">Reference proteome</keyword>
<dbReference type="Pfam" id="PF14214">
    <property type="entry name" value="Helitron_like_N"/>
    <property type="match status" value="1"/>
</dbReference>
<proteinExistence type="predicted"/>
<dbReference type="AlphaFoldDB" id="A0A8X6S932"/>
<evidence type="ECO:0000313" key="4">
    <source>
        <dbReference type="Proteomes" id="UP000887159"/>
    </source>
</evidence>
<evidence type="ECO:0000313" key="3">
    <source>
        <dbReference type="EMBL" id="GFY06970.1"/>
    </source>
</evidence>
<feature type="compositionally biased region" description="Basic residues" evidence="1">
    <location>
        <begin position="67"/>
        <end position="77"/>
    </location>
</feature>
<evidence type="ECO:0000256" key="1">
    <source>
        <dbReference type="SAM" id="MobiDB-lite"/>
    </source>
</evidence>
<accession>A0A8X6S932</accession>
<name>A0A8X6S932_TRICX</name>
<keyword evidence="3" id="KW-0347">Helicase</keyword>
<evidence type="ECO:0000259" key="2">
    <source>
        <dbReference type="Pfam" id="PF14214"/>
    </source>
</evidence>
<gene>
    <name evidence="3" type="primary">LOC103519163</name>
    <name evidence="3" type="ORF">TNCV_4090721</name>
</gene>
<comment type="caution">
    <text evidence="3">The sequence shown here is derived from an EMBL/GenBank/DDBJ whole genome shotgun (WGS) entry which is preliminary data.</text>
</comment>
<dbReference type="Proteomes" id="UP000887159">
    <property type="component" value="Unassembled WGS sequence"/>
</dbReference>
<feature type="region of interest" description="Disordered" evidence="1">
    <location>
        <begin position="58"/>
        <end position="77"/>
    </location>
</feature>
<keyword evidence="3" id="KW-0547">Nucleotide-binding</keyword>
<reference evidence="3" key="1">
    <citation type="submission" date="2020-08" db="EMBL/GenBank/DDBJ databases">
        <title>Multicomponent nature underlies the extraordinary mechanical properties of spider dragline silk.</title>
        <authorList>
            <person name="Kono N."/>
            <person name="Nakamura H."/>
            <person name="Mori M."/>
            <person name="Yoshida Y."/>
            <person name="Ohtoshi R."/>
            <person name="Malay A.D."/>
            <person name="Moran D.A.P."/>
            <person name="Tomita M."/>
            <person name="Numata K."/>
            <person name="Arakawa K."/>
        </authorList>
    </citation>
    <scope>NUCLEOTIDE SEQUENCE</scope>
</reference>
<sequence length="809" mass="93324">MNVQQLTVDGMNMFLGDGACLFSALSYLIHDNVSMAIQIRKAIVRHHGYNCKSDVCKSDESTPSIQSKRRTKRRKRFTSSIRYKQVRKAVLKCTQSHSEVHRDAVRKYTQSHPEVDRDAVRKYTQSHLKVNRDAVRNILKVTRKLIEMLFGNIYTQCHLEVNRVAVRKYTQKHPEVNRKAVKNYVSKNSHVARTKNNKYKEKISEIRLLPSTSKHLSAFKYKPNISYSMNEIVNLGPRLPCSWCHALKWKDETQGMCCSGGKVQLPTLEPYPEPLHSLLTHQDPLSEHFLSTIHKRSGIVGQEFEKRDIVLSCRSGTLMRINERHRAYDALQYPLMFFRGEDGYQINIPKRHETTKIPLSKTVSASEFYNYRIMERHGEDAITATDGQISELGKMVVLPSSFTGGSRYMHERTQDAMIYVRHFGRPDLFITFTCNPKWSEIVDLLNQGQKSHDRHDIIARVFRVKVKHMMRLLTKGCIFGNVRCHMYTVEWKKRGLPYVHILLWLKDKIRPESIDKVICAELPDSKLDPALYEIIRSTMIHGPCGYINKSSPCMLNGNCTKNIQGASRRKLKQEKMDIPSIVEDLRKTGTDQATSSVEDQDEVTRYESGRYISSSEAVWRILCFPIHERFPPVMHLSVHLENGQRVYFTEDNVIHKIINPQKTTLMAFFELCQVDNFAKTFLYCEVPAYYVWKNSKFYRRKKGKAVSGYPEIKKDQVLGRVYTVHPGNAECYYLRLLLHKIPGPTSFTALNIVTGVVQPSFQAACKALGLLEDHAHWNSTLEESSISESPNKIRELFAIILVSVKLETQ</sequence>
<dbReference type="PANTHER" id="PTHR45786">
    <property type="entry name" value="DNA BINDING PROTEIN-LIKE"/>
    <property type="match status" value="1"/>
</dbReference>
<dbReference type="EMBL" id="BMAU01021265">
    <property type="protein sequence ID" value="GFY06970.1"/>
    <property type="molecule type" value="Genomic_DNA"/>
</dbReference>
<dbReference type="GO" id="GO:0004386">
    <property type="term" value="F:helicase activity"/>
    <property type="evidence" value="ECO:0007669"/>
    <property type="project" value="UniProtKB-KW"/>
</dbReference>
<organism evidence="3 4">
    <name type="scientific">Trichonephila clavipes</name>
    <name type="common">Golden silk orbweaver</name>
    <name type="synonym">Nephila clavipes</name>
    <dbReference type="NCBI Taxonomy" id="2585209"/>
    <lineage>
        <taxon>Eukaryota</taxon>
        <taxon>Metazoa</taxon>
        <taxon>Ecdysozoa</taxon>
        <taxon>Arthropoda</taxon>
        <taxon>Chelicerata</taxon>
        <taxon>Arachnida</taxon>
        <taxon>Araneae</taxon>
        <taxon>Araneomorphae</taxon>
        <taxon>Entelegynae</taxon>
        <taxon>Araneoidea</taxon>
        <taxon>Nephilidae</taxon>
        <taxon>Trichonephila</taxon>
    </lineage>
</organism>
<dbReference type="InterPro" id="IPR025476">
    <property type="entry name" value="Helitron_helicase-like"/>
</dbReference>